<protein>
    <recommendedName>
        <fullName evidence="4">Glycosyl transferase CAP10 domain-containing protein</fullName>
    </recommendedName>
</protein>
<feature type="transmembrane region" description="Helical" evidence="3">
    <location>
        <begin position="143"/>
        <end position="160"/>
    </location>
</feature>
<proteinExistence type="inferred from homology"/>
<keyword evidence="2" id="KW-0808">Transferase</keyword>
<dbReference type="InterPro" id="IPR051091">
    <property type="entry name" value="O-Glucosyltr/Glycosyltrsf_90"/>
</dbReference>
<keyword evidence="3" id="KW-0812">Transmembrane</keyword>
<keyword evidence="3" id="KW-0472">Membrane</keyword>
<accession>A0A178EUX1</accession>
<keyword evidence="3" id="KW-1133">Transmembrane helix</keyword>
<evidence type="ECO:0000259" key="4">
    <source>
        <dbReference type="SMART" id="SM00672"/>
    </source>
</evidence>
<dbReference type="Pfam" id="PF05686">
    <property type="entry name" value="Glyco_transf_90"/>
    <property type="match status" value="1"/>
</dbReference>
<dbReference type="Proteomes" id="UP000243015">
    <property type="component" value="Unassembled WGS sequence"/>
</dbReference>
<evidence type="ECO:0000256" key="2">
    <source>
        <dbReference type="ARBA" id="ARBA00022679"/>
    </source>
</evidence>
<comment type="caution">
    <text evidence="5">The sequence shown here is derived from an EMBL/GenBank/DDBJ whole genome shotgun (WGS) entry which is preliminary data.</text>
</comment>
<dbReference type="GO" id="GO:0016740">
    <property type="term" value="F:transferase activity"/>
    <property type="evidence" value="ECO:0007669"/>
    <property type="project" value="UniProtKB-KW"/>
</dbReference>
<feature type="transmembrane region" description="Helical" evidence="3">
    <location>
        <begin position="50"/>
        <end position="68"/>
    </location>
</feature>
<dbReference type="InterPro" id="IPR006598">
    <property type="entry name" value="CAP10"/>
</dbReference>
<feature type="transmembrane region" description="Helical" evidence="3">
    <location>
        <begin position="80"/>
        <end position="97"/>
    </location>
</feature>
<feature type="domain" description="Glycosyl transferase CAP10" evidence="4">
    <location>
        <begin position="613"/>
        <end position="911"/>
    </location>
</feature>
<feature type="transmembrane region" description="Helical" evidence="3">
    <location>
        <begin position="181"/>
        <end position="206"/>
    </location>
</feature>
<dbReference type="AlphaFoldDB" id="A0A178EUX1"/>
<evidence type="ECO:0000256" key="3">
    <source>
        <dbReference type="SAM" id="Phobius"/>
    </source>
</evidence>
<comment type="similarity">
    <text evidence="1">Belongs to the glycosyltransferase 90 family.</text>
</comment>
<feature type="transmembrane region" description="Helical" evidence="3">
    <location>
        <begin position="117"/>
        <end position="137"/>
    </location>
</feature>
<dbReference type="PANTHER" id="PTHR12203">
    <property type="entry name" value="KDEL LYS-ASP-GLU-LEU CONTAINING - RELATED"/>
    <property type="match status" value="1"/>
</dbReference>
<reference evidence="5 6" key="1">
    <citation type="submission" date="2016-05" db="EMBL/GenBank/DDBJ databases">
        <title>Genome sequencing of Trichophyton rubrum CMCC(F)T1i isolated from hair.</title>
        <authorList>
            <person name="Zhan P."/>
            <person name="Tao Y."/>
            <person name="Liu W."/>
        </authorList>
    </citation>
    <scope>NUCLEOTIDE SEQUENCE [LARGE SCALE GENOMIC DNA]</scope>
    <source>
        <strain evidence="6">CMCC(F)T1i</strain>
    </source>
</reference>
<evidence type="ECO:0000313" key="5">
    <source>
        <dbReference type="EMBL" id="OAL63861.1"/>
    </source>
</evidence>
<sequence>MIVSAVLGGPVQGPLDLDMGQFWEDPSFRISATADGDKMADRDKTIRPRAFGGIKNIAVGAALLAAAAKPGEHYEKLLHDLPAAWLCWVILCIYYIGKRYLLHGRFFDGDGIRGRDLTSFAHLWAASIAVVAFIFASSLSGEASWLLPVITTIVHVIFLLREKRSLLSPSDSSPGNFIPKGWLSFAQLTGPAAAVLLSLVDSVFLFRQSGDLNSSPLPSILRLSAWICLGWWTSNSIRSTTVSEGVDVTSSLSHGVTPRVLFVLTVSLALRGHVPSFTRVQILVSLLSASKWIAIFSLVSGNGPASASTLDSFALFSAQAINVKQTNEFPVLFLSAAVALIQGAIALPKATRHQKWLALLLLIPLAGIVRKEASIDLGYSLWDGTIGRVADVPIHPIQQLASDALKRHRHLVAGQSKTLEAAIKEYERRYGRKPPPGFDVWYKAATQRGFILVDEFNSLMEGLEPFWGVPPAVLRARVAAATQISGSRLIRYSVRNRHLMAENDGEATWITNQLRLWFTPEVLETVPDIMFAFNLLDEPRVVAPFDELVEAQFASKLNSSVGLSKSFSETVGFDKANSNNMWDSMTLSCDPKSAARKGPSRFRLPHKALASSFVSNTSVAHDVCSMPDLQIQHGFFIAPETASIAHSIVPIFSQARPSSFQDILLPSVYYGAKLELHEYQESQDMKWDEKENIVYWAGSSTGGHTNVKNWRNFHRQRLVLVTSHNTTRVRLMKKVPGPSSKDGNTTSTWRTYTSKMGQISSKIKIRISAVIQCEQDACDMQEAAFRPDEYPKDDFKATYRAMYNLDVDGNGFSGRYLRGLLSNSAMMKQTIFKEWIDDWLTPWLHYIPVNMDLVEFPELIRFFTSEPEGQEIGKSIAMASKDWVQKTIRKEDLTLALWRVMLEYARIMKDDRDSLQCCS</sequence>
<name>A0A178EUX1_TRIRU</name>
<evidence type="ECO:0000313" key="6">
    <source>
        <dbReference type="Proteomes" id="UP000243015"/>
    </source>
</evidence>
<dbReference type="VEuPathDB" id="FungiDB:TERG_05927"/>
<organism evidence="5 6">
    <name type="scientific">Trichophyton rubrum</name>
    <name type="common">Athlete's foot fungus</name>
    <name type="synonym">Epidermophyton rubrum</name>
    <dbReference type="NCBI Taxonomy" id="5551"/>
    <lineage>
        <taxon>Eukaryota</taxon>
        <taxon>Fungi</taxon>
        <taxon>Dikarya</taxon>
        <taxon>Ascomycota</taxon>
        <taxon>Pezizomycotina</taxon>
        <taxon>Eurotiomycetes</taxon>
        <taxon>Eurotiomycetidae</taxon>
        <taxon>Onygenales</taxon>
        <taxon>Arthrodermataceae</taxon>
        <taxon>Trichophyton</taxon>
    </lineage>
</organism>
<evidence type="ECO:0000256" key="1">
    <source>
        <dbReference type="ARBA" id="ARBA00010118"/>
    </source>
</evidence>
<dbReference type="PANTHER" id="PTHR12203:SF35">
    <property type="entry name" value="PROTEIN O-GLUCOSYLTRANSFERASE 1"/>
    <property type="match status" value="1"/>
</dbReference>
<dbReference type="EMBL" id="LHPM01000017">
    <property type="protein sequence ID" value="OAL63861.1"/>
    <property type="molecule type" value="Genomic_DNA"/>
</dbReference>
<dbReference type="SMART" id="SM00672">
    <property type="entry name" value="CAP10"/>
    <property type="match status" value="1"/>
</dbReference>
<gene>
    <name evidence="5" type="ORF">A7C99_4512</name>
</gene>